<evidence type="ECO:0000259" key="1">
    <source>
        <dbReference type="Pfam" id="PF13843"/>
    </source>
</evidence>
<name>A0A6G0SVY7_APHGL</name>
<dbReference type="EMBL" id="VYZN01001885">
    <property type="protein sequence ID" value="KAE9521871.1"/>
    <property type="molecule type" value="Genomic_DNA"/>
</dbReference>
<dbReference type="OrthoDB" id="6615667at2759"/>
<dbReference type="Pfam" id="PF13843">
    <property type="entry name" value="DDE_Tnp_1_7"/>
    <property type="match status" value="1"/>
</dbReference>
<comment type="caution">
    <text evidence="2">The sequence shown here is derived from an EMBL/GenBank/DDBJ whole genome shotgun (WGS) entry which is preliminary data.</text>
</comment>
<gene>
    <name evidence="2" type="ORF">AGLY_017753</name>
</gene>
<dbReference type="AlphaFoldDB" id="A0A6G0SVY7"/>
<proteinExistence type="predicted"/>
<reference evidence="2 3" key="1">
    <citation type="submission" date="2019-08" db="EMBL/GenBank/DDBJ databases">
        <title>The genome of the soybean aphid Biotype 1, its phylome, world population structure and adaptation to the North American continent.</title>
        <authorList>
            <person name="Giordano R."/>
            <person name="Donthu R.K."/>
            <person name="Hernandez A.G."/>
            <person name="Wright C.L."/>
            <person name="Zimin A.V."/>
        </authorList>
    </citation>
    <scope>NUCLEOTIDE SEQUENCE [LARGE SCALE GENOMIC DNA]</scope>
    <source>
        <tissue evidence="2">Whole aphids</tissue>
    </source>
</reference>
<dbReference type="PANTHER" id="PTHR47272:SF1">
    <property type="entry name" value="PIGGYBAC TRANSPOSABLE ELEMENT-DERIVED PROTEIN 3-LIKE"/>
    <property type="match status" value="1"/>
</dbReference>
<organism evidence="2 3">
    <name type="scientific">Aphis glycines</name>
    <name type="common">Soybean aphid</name>
    <dbReference type="NCBI Taxonomy" id="307491"/>
    <lineage>
        <taxon>Eukaryota</taxon>
        <taxon>Metazoa</taxon>
        <taxon>Ecdysozoa</taxon>
        <taxon>Arthropoda</taxon>
        <taxon>Hexapoda</taxon>
        <taxon>Insecta</taxon>
        <taxon>Pterygota</taxon>
        <taxon>Neoptera</taxon>
        <taxon>Paraneoptera</taxon>
        <taxon>Hemiptera</taxon>
        <taxon>Sternorrhyncha</taxon>
        <taxon>Aphidomorpha</taxon>
        <taxon>Aphidoidea</taxon>
        <taxon>Aphididae</taxon>
        <taxon>Aphidini</taxon>
        <taxon>Aphis</taxon>
        <taxon>Aphis</taxon>
    </lineage>
</organism>
<accession>A0A6G0SVY7</accession>
<feature type="domain" description="PiggyBac transposable element-derived protein" evidence="1">
    <location>
        <begin position="119"/>
        <end position="331"/>
    </location>
</feature>
<dbReference type="PANTHER" id="PTHR47272">
    <property type="entry name" value="DDE_TNP_1_7 DOMAIN-CONTAINING PROTEIN"/>
    <property type="match status" value="1"/>
</dbReference>
<protein>
    <recommendedName>
        <fullName evidence="1">PiggyBac transposable element-derived protein domain-containing protein</fullName>
    </recommendedName>
</protein>
<evidence type="ECO:0000313" key="3">
    <source>
        <dbReference type="Proteomes" id="UP000475862"/>
    </source>
</evidence>
<sequence length="597" mass="68050">MANKIDDSDILQLIDIPSGSEDDFESDVDDDQLDLYKEPDITTFEGLISQQFSSESIVDEDVIFPIIEPVVDNSHFSDITSIPSIEVKNVVWTEGNFLVINTHFLGNSDLPSDILELETPFQIFKYFFTSGLLDHICCETYKYGVQNSSSNPLKINNEDLQKYIGILIIMSLINTSNIRNYWSSVLGNDLIKATMTINIFEKIRANLHFNDNLSTSTGPGRDKIHKIRPLIETLRKRFSSIPIEENLAVDEQICSTKARSSLKVYMPNKPHKWGYKFFVLSGASGFAYNFEFCSGQENNSESRKASEPDLGASANVVMHLSTVRRNRLKNVMLPDDSLLMKQPTAHCISKVLDTDIVAVIWKDTKIVSLLSTFTAIDPVVKVSRFDRKQKKRIEVDCPNIIQVYNRHMGGIDLLDGLLGRHKIKMRSRKWYMSFPPFIGCNCRNNLLYLCKICTYTPKRGRPTNDVQEGIIKKGKMGTKIGQHAPPKEVRTDKLDHWPIESEKKTRCKNPGCKGFTFMMCGKCQIRLIKFNGLHYASVGYFASSSDKYNKVVLVLTFYGFRYRMFLIDFNIFASLWNLFSTVTNLVEDKYPSMEAVT</sequence>
<dbReference type="Proteomes" id="UP000475862">
    <property type="component" value="Unassembled WGS sequence"/>
</dbReference>
<keyword evidence="3" id="KW-1185">Reference proteome</keyword>
<dbReference type="InterPro" id="IPR029526">
    <property type="entry name" value="PGBD"/>
</dbReference>
<evidence type="ECO:0000313" key="2">
    <source>
        <dbReference type="EMBL" id="KAE9521871.1"/>
    </source>
</evidence>